<reference evidence="4" key="1">
    <citation type="journal article" date="2021" name="PeerJ">
        <title>Extensive microbial diversity within the chicken gut microbiome revealed by metagenomics and culture.</title>
        <authorList>
            <person name="Gilroy R."/>
            <person name="Ravi A."/>
            <person name="Getino M."/>
            <person name="Pursley I."/>
            <person name="Horton D.L."/>
            <person name="Alikhan N.F."/>
            <person name="Baker D."/>
            <person name="Gharbi K."/>
            <person name="Hall N."/>
            <person name="Watson M."/>
            <person name="Adriaenssens E.M."/>
            <person name="Foster-Nyarko E."/>
            <person name="Jarju S."/>
            <person name="Secka A."/>
            <person name="Antonio M."/>
            <person name="Oren A."/>
            <person name="Chaudhuri R.R."/>
            <person name="La Ragione R."/>
            <person name="Hildebrand F."/>
            <person name="Pallen M.J."/>
        </authorList>
    </citation>
    <scope>NUCLEOTIDE SEQUENCE</scope>
    <source>
        <strain evidence="4">CHK185-5351</strain>
    </source>
</reference>
<dbReference type="InterPro" id="IPR016181">
    <property type="entry name" value="Acyl_CoA_acyltransferase"/>
</dbReference>
<protein>
    <submittedName>
        <fullName evidence="4">GNAT family N-acetyltransferase</fullName>
    </submittedName>
</protein>
<evidence type="ECO:0000256" key="1">
    <source>
        <dbReference type="ARBA" id="ARBA00022679"/>
    </source>
</evidence>
<sequence length="169" mass="19686">MYIREAQERDIPYLMEIYNYEVEHTTATFDVHPRTLEDRTEWFRQHNVGNHPLFVAEEDGRAVGYASFSTYRSLEAYHDTVELSVYVDHGYRRRGIADSLLRHILAWGRAREDVHMVISVISGENETSVHLHEKFGFAYAGTIREAGKKFGRYLDIVNYQLVFHNGSAD</sequence>
<feature type="domain" description="N-acetyltransferase" evidence="3">
    <location>
        <begin position="1"/>
        <end position="160"/>
    </location>
</feature>
<evidence type="ECO:0000259" key="3">
    <source>
        <dbReference type="PROSITE" id="PS51186"/>
    </source>
</evidence>
<dbReference type="EMBL" id="DWWU01000006">
    <property type="protein sequence ID" value="HJC14418.1"/>
    <property type="molecule type" value="Genomic_DNA"/>
</dbReference>
<dbReference type="SUPFAM" id="SSF55729">
    <property type="entry name" value="Acyl-CoA N-acyltransferases (Nat)"/>
    <property type="match status" value="1"/>
</dbReference>
<accession>A0A9D2N9C0</accession>
<name>A0A9D2N9C0_9FIRM</name>
<organism evidence="4 5">
    <name type="scientific">Candidatus Fusicatenibacter intestinigallinarum</name>
    <dbReference type="NCBI Taxonomy" id="2838598"/>
    <lineage>
        <taxon>Bacteria</taxon>
        <taxon>Bacillati</taxon>
        <taxon>Bacillota</taxon>
        <taxon>Clostridia</taxon>
        <taxon>Lachnospirales</taxon>
        <taxon>Lachnospiraceae</taxon>
        <taxon>Fusicatenibacter</taxon>
    </lineage>
</organism>
<dbReference type="InterPro" id="IPR000182">
    <property type="entry name" value="GNAT_dom"/>
</dbReference>
<dbReference type="Pfam" id="PF00583">
    <property type="entry name" value="Acetyltransf_1"/>
    <property type="match status" value="1"/>
</dbReference>
<evidence type="ECO:0000313" key="4">
    <source>
        <dbReference type="EMBL" id="HJC14418.1"/>
    </source>
</evidence>
<reference evidence="4" key="2">
    <citation type="submission" date="2021-04" db="EMBL/GenBank/DDBJ databases">
        <authorList>
            <person name="Gilroy R."/>
        </authorList>
    </citation>
    <scope>NUCLEOTIDE SEQUENCE</scope>
    <source>
        <strain evidence="4">CHK185-5351</strain>
    </source>
</reference>
<dbReference type="PROSITE" id="PS51186">
    <property type="entry name" value="GNAT"/>
    <property type="match status" value="1"/>
</dbReference>
<evidence type="ECO:0000256" key="2">
    <source>
        <dbReference type="ARBA" id="ARBA00023315"/>
    </source>
</evidence>
<dbReference type="Proteomes" id="UP000823849">
    <property type="component" value="Unassembled WGS sequence"/>
</dbReference>
<evidence type="ECO:0000313" key="5">
    <source>
        <dbReference type="Proteomes" id="UP000823849"/>
    </source>
</evidence>
<dbReference type="PANTHER" id="PTHR43072:SF23">
    <property type="entry name" value="UPF0039 PROTEIN C11D3.02C"/>
    <property type="match status" value="1"/>
</dbReference>
<proteinExistence type="predicted"/>
<dbReference type="GO" id="GO:0016747">
    <property type="term" value="F:acyltransferase activity, transferring groups other than amino-acyl groups"/>
    <property type="evidence" value="ECO:0007669"/>
    <property type="project" value="InterPro"/>
</dbReference>
<dbReference type="CDD" id="cd04301">
    <property type="entry name" value="NAT_SF"/>
    <property type="match status" value="1"/>
</dbReference>
<gene>
    <name evidence="4" type="ORF">H9705_01140</name>
</gene>
<dbReference type="PANTHER" id="PTHR43072">
    <property type="entry name" value="N-ACETYLTRANSFERASE"/>
    <property type="match status" value="1"/>
</dbReference>
<dbReference type="Gene3D" id="3.40.630.30">
    <property type="match status" value="1"/>
</dbReference>
<keyword evidence="2" id="KW-0012">Acyltransferase</keyword>
<keyword evidence="1" id="KW-0808">Transferase</keyword>
<dbReference type="AlphaFoldDB" id="A0A9D2N9C0"/>
<comment type="caution">
    <text evidence="4">The sequence shown here is derived from an EMBL/GenBank/DDBJ whole genome shotgun (WGS) entry which is preliminary data.</text>
</comment>